<proteinExistence type="inferred from homology"/>
<comment type="caution">
    <text evidence="5">The sequence shown here is derived from an EMBL/GenBank/DDBJ whole genome shotgun (WGS) entry which is preliminary data.</text>
</comment>
<feature type="compositionally biased region" description="Low complexity" evidence="4">
    <location>
        <begin position="159"/>
        <end position="211"/>
    </location>
</feature>
<accession>A0A840E6M6</accession>
<keyword evidence="1 3" id="KW-0689">Ribosomal protein</keyword>
<dbReference type="GO" id="GO:0006412">
    <property type="term" value="P:translation"/>
    <property type="evidence" value="ECO:0007669"/>
    <property type="project" value="UniProtKB-UniRule"/>
</dbReference>
<sequence length="219" mass="23780">MPVKIRLQRKGRRKRPFYHIVIADARAPRDGKFIEKIGTYNPMTVPATIELDRTSAYEWLMKGAQPTDTVRAILRFKGVLYRKHLMRGVAKGALSQEEADKKFEEWIDTKEGSTAERRAAQEKKEAEFRAAVSGTPPPPPEPEPEPVAETETATEEPQAEPSATAELDAARAETNPEAAAQVAGEAAAEAEAAEAAGDALEAANEGENDAATGNIDKEV</sequence>
<dbReference type="SUPFAM" id="SSF54565">
    <property type="entry name" value="Ribosomal protein S16"/>
    <property type="match status" value="1"/>
</dbReference>
<dbReference type="PANTHER" id="PTHR12919">
    <property type="entry name" value="30S RIBOSOMAL PROTEIN S16"/>
    <property type="match status" value="1"/>
</dbReference>
<evidence type="ECO:0000256" key="3">
    <source>
        <dbReference type="HAMAP-Rule" id="MF_00385"/>
    </source>
</evidence>
<dbReference type="RefSeq" id="WP_183493990.1">
    <property type="nucleotide sequence ID" value="NZ_JACIFF010000001.1"/>
</dbReference>
<keyword evidence="6" id="KW-1185">Reference proteome</keyword>
<dbReference type="GO" id="GO:0003735">
    <property type="term" value="F:structural constituent of ribosome"/>
    <property type="evidence" value="ECO:0007669"/>
    <property type="project" value="InterPro"/>
</dbReference>
<dbReference type="AlphaFoldDB" id="A0A840E6M6"/>
<reference evidence="5 6" key="1">
    <citation type="submission" date="2020-08" db="EMBL/GenBank/DDBJ databases">
        <title>Genomic Encyclopedia of Type Strains, Phase IV (KMG-IV): sequencing the most valuable type-strain genomes for metagenomic binning, comparative biology and taxonomic classification.</title>
        <authorList>
            <person name="Goeker M."/>
        </authorList>
    </citation>
    <scope>NUCLEOTIDE SEQUENCE [LARGE SCALE GENOMIC DNA]</scope>
    <source>
        <strain evidence="5 6">DSM 105137</strain>
    </source>
</reference>
<dbReference type="InterPro" id="IPR023803">
    <property type="entry name" value="Ribosomal_bS16_dom_sf"/>
</dbReference>
<evidence type="ECO:0000256" key="2">
    <source>
        <dbReference type="ARBA" id="ARBA00023274"/>
    </source>
</evidence>
<evidence type="ECO:0000313" key="5">
    <source>
        <dbReference type="EMBL" id="MBB4077748.1"/>
    </source>
</evidence>
<dbReference type="HAMAP" id="MF_00385">
    <property type="entry name" value="Ribosomal_bS16"/>
    <property type="match status" value="1"/>
</dbReference>
<dbReference type="Pfam" id="PF00886">
    <property type="entry name" value="Ribosomal_S16"/>
    <property type="match status" value="1"/>
</dbReference>
<dbReference type="NCBIfam" id="TIGR00002">
    <property type="entry name" value="S16"/>
    <property type="match status" value="1"/>
</dbReference>
<evidence type="ECO:0000256" key="4">
    <source>
        <dbReference type="SAM" id="MobiDB-lite"/>
    </source>
</evidence>
<protein>
    <recommendedName>
        <fullName evidence="3">Small ribosomal subunit protein bS16</fullName>
    </recommendedName>
</protein>
<dbReference type="EMBL" id="JACIFF010000001">
    <property type="protein sequence ID" value="MBB4077748.1"/>
    <property type="molecule type" value="Genomic_DNA"/>
</dbReference>
<feature type="region of interest" description="Disordered" evidence="4">
    <location>
        <begin position="125"/>
        <end position="219"/>
    </location>
</feature>
<dbReference type="GO" id="GO:0005737">
    <property type="term" value="C:cytoplasm"/>
    <property type="evidence" value="ECO:0007669"/>
    <property type="project" value="UniProtKB-ARBA"/>
</dbReference>
<organism evidence="5 6">
    <name type="scientific">Neolewinella aquimaris</name>
    <dbReference type="NCBI Taxonomy" id="1835722"/>
    <lineage>
        <taxon>Bacteria</taxon>
        <taxon>Pseudomonadati</taxon>
        <taxon>Bacteroidota</taxon>
        <taxon>Saprospiria</taxon>
        <taxon>Saprospirales</taxon>
        <taxon>Lewinellaceae</taxon>
        <taxon>Neolewinella</taxon>
    </lineage>
</organism>
<evidence type="ECO:0000313" key="6">
    <source>
        <dbReference type="Proteomes" id="UP000576209"/>
    </source>
</evidence>
<dbReference type="Gene3D" id="3.30.1320.10">
    <property type="match status" value="1"/>
</dbReference>
<gene>
    <name evidence="3" type="primary">rpsP</name>
    <name evidence="5" type="ORF">GGR28_000349</name>
</gene>
<evidence type="ECO:0000256" key="1">
    <source>
        <dbReference type="ARBA" id="ARBA00022980"/>
    </source>
</evidence>
<dbReference type="InterPro" id="IPR000307">
    <property type="entry name" value="Ribosomal_bS16"/>
</dbReference>
<dbReference type="GO" id="GO:0015935">
    <property type="term" value="C:small ribosomal subunit"/>
    <property type="evidence" value="ECO:0007669"/>
    <property type="project" value="TreeGrafter"/>
</dbReference>
<keyword evidence="2 3" id="KW-0687">Ribonucleoprotein</keyword>
<comment type="similarity">
    <text evidence="3">Belongs to the bacterial ribosomal protein bS16 family.</text>
</comment>
<name>A0A840E6M6_9BACT</name>
<dbReference type="PANTHER" id="PTHR12919:SF20">
    <property type="entry name" value="SMALL RIBOSOMAL SUBUNIT PROTEIN BS16M"/>
    <property type="match status" value="1"/>
</dbReference>
<dbReference type="Proteomes" id="UP000576209">
    <property type="component" value="Unassembled WGS sequence"/>
</dbReference>
<feature type="compositionally biased region" description="Acidic residues" evidence="4">
    <location>
        <begin position="142"/>
        <end position="158"/>
    </location>
</feature>